<name>A0AA88HMC2_ARTSF</name>
<feature type="domain" description="NR LBD" evidence="19">
    <location>
        <begin position="360"/>
        <end position="589"/>
    </location>
</feature>
<evidence type="ECO:0000259" key="18">
    <source>
        <dbReference type="PROSITE" id="PS51030"/>
    </source>
</evidence>
<dbReference type="GO" id="GO:0035100">
    <property type="term" value="F:ecdysone binding"/>
    <property type="evidence" value="ECO:0007669"/>
    <property type="project" value="InterPro"/>
</dbReference>
<dbReference type="Pfam" id="PF00105">
    <property type="entry name" value="zf-C4"/>
    <property type="match status" value="1"/>
</dbReference>
<dbReference type="PROSITE" id="PS51843">
    <property type="entry name" value="NR_LBD"/>
    <property type="match status" value="1"/>
</dbReference>
<comment type="similarity">
    <text evidence="2">Belongs to the nuclear hormone receptor family. NR1 subfamily.</text>
</comment>
<evidence type="ECO:0000256" key="14">
    <source>
        <dbReference type="ARBA" id="ARBA00033003"/>
    </source>
</evidence>
<dbReference type="GO" id="GO:0045944">
    <property type="term" value="P:positive regulation of transcription by RNA polymerase II"/>
    <property type="evidence" value="ECO:0007669"/>
    <property type="project" value="TreeGrafter"/>
</dbReference>
<dbReference type="FunFam" id="1.10.565.10:FF:000030">
    <property type="entry name" value="Ecdysone receptor (Isoform A)"/>
    <property type="match status" value="1"/>
</dbReference>
<keyword evidence="4 16" id="KW-0479">Metal-binding</keyword>
<organism evidence="20 21">
    <name type="scientific">Artemia franciscana</name>
    <name type="common">Brine shrimp</name>
    <name type="synonym">Artemia sanfranciscana</name>
    <dbReference type="NCBI Taxonomy" id="6661"/>
    <lineage>
        <taxon>Eukaryota</taxon>
        <taxon>Metazoa</taxon>
        <taxon>Ecdysozoa</taxon>
        <taxon>Arthropoda</taxon>
        <taxon>Crustacea</taxon>
        <taxon>Branchiopoda</taxon>
        <taxon>Anostraca</taxon>
        <taxon>Artemiidae</taxon>
        <taxon>Artemia</taxon>
    </lineage>
</organism>
<evidence type="ECO:0000313" key="21">
    <source>
        <dbReference type="Proteomes" id="UP001187531"/>
    </source>
</evidence>
<reference evidence="20" key="1">
    <citation type="submission" date="2023-07" db="EMBL/GenBank/DDBJ databases">
        <title>Chromosome-level genome assembly of Artemia franciscana.</title>
        <authorList>
            <person name="Jo E."/>
        </authorList>
    </citation>
    <scope>NUCLEOTIDE SEQUENCE</scope>
    <source>
        <tissue evidence="20">Whole body</tissue>
    </source>
</reference>
<evidence type="ECO:0000313" key="20">
    <source>
        <dbReference type="EMBL" id="KAK2710301.1"/>
    </source>
</evidence>
<dbReference type="GO" id="GO:0008270">
    <property type="term" value="F:zinc ion binding"/>
    <property type="evidence" value="ECO:0007669"/>
    <property type="project" value="UniProtKB-KW"/>
</dbReference>
<comment type="caution">
    <text evidence="20">The sequence shown here is derived from an EMBL/GenBank/DDBJ whole genome shotgun (WGS) entry which is preliminary data.</text>
</comment>
<dbReference type="PRINTS" id="PR00047">
    <property type="entry name" value="STROIDFINGER"/>
</dbReference>
<dbReference type="AlphaFoldDB" id="A0AA88HMC2"/>
<keyword evidence="9 16" id="KW-0804">Transcription</keyword>
<evidence type="ECO:0000259" key="19">
    <source>
        <dbReference type="PROSITE" id="PS51843"/>
    </source>
</evidence>
<evidence type="ECO:0000256" key="7">
    <source>
        <dbReference type="ARBA" id="ARBA00023015"/>
    </source>
</evidence>
<dbReference type="GO" id="GO:0090575">
    <property type="term" value="C:RNA polymerase II transcription regulator complex"/>
    <property type="evidence" value="ECO:0007669"/>
    <property type="project" value="TreeGrafter"/>
</dbReference>
<keyword evidence="7 16" id="KW-0805">Transcription regulation</keyword>
<dbReference type="PANTHER" id="PTHR24082:SF507">
    <property type="entry name" value="BILE ACID RECEPTOR-RELATED"/>
    <property type="match status" value="1"/>
</dbReference>
<dbReference type="GO" id="GO:0030154">
    <property type="term" value="P:cell differentiation"/>
    <property type="evidence" value="ECO:0007669"/>
    <property type="project" value="TreeGrafter"/>
</dbReference>
<dbReference type="CDD" id="cd07161">
    <property type="entry name" value="NR_DBD_EcR"/>
    <property type="match status" value="1"/>
</dbReference>
<dbReference type="FunFam" id="3.30.50.10:FF:000031">
    <property type="entry name" value="Ecdysone receptor A1"/>
    <property type="match status" value="1"/>
</dbReference>
<feature type="compositionally biased region" description="Low complexity" evidence="17">
    <location>
        <begin position="170"/>
        <end position="180"/>
    </location>
</feature>
<feature type="compositionally biased region" description="Low complexity" evidence="17">
    <location>
        <begin position="134"/>
        <end position="146"/>
    </location>
</feature>
<feature type="region of interest" description="Disordered" evidence="17">
    <location>
        <begin position="131"/>
        <end position="224"/>
    </location>
</feature>
<proteinExistence type="inferred from homology"/>
<dbReference type="GO" id="GO:0000978">
    <property type="term" value="F:RNA polymerase II cis-regulatory region sequence-specific DNA binding"/>
    <property type="evidence" value="ECO:0007669"/>
    <property type="project" value="TreeGrafter"/>
</dbReference>
<dbReference type="InterPro" id="IPR000536">
    <property type="entry name" value="Nucl_hrmn_rcpt_lig-bd"/>
</dbReference>
<evidence type="ECO:0000256" key="15">
    <source>
        <dbReference type="ARBA" id="ARBA00033286"/>
    </source>
</evidence>
<dbReference type="PRINTS" id="PR00398">
    <property type="entry name" value="STRDHORMONER"/>
</dbReference>
<feature type="domain" description="Nuclear receptor" evidence="18">
    <location>
        <begin position="231"/>
        <end position="306"/>
    </location>
</feature>
<keyword evidence="11 16" id="KW-0539">Nucleus</keyword>
<dbReference type="SMART" id="SM00430">
    <property type="entry name" value="HOLI"/>
    <property type="match status" value="1"/>
</dbReference>
<evidence type="ECO:0000256" key="5">
    <source>
        <dbReference type="ARBA" id="ARBA00022771"/>
    </source>
</evidence>
<evidence type="ECO:0000256" key="2">
    <source>
        <dbReference type="ARBA" id="ARBA00008092"/>
    </source>
</evidence>
<evidence type="ECO:0000256" key="16">
    <source>
        <dbReference type="RuleBase" id="RU004334"/>
    </source>
</evidence>
<dbReference type="GO" id="GO:0000122">
    <property type="term" value="P:negative regulation of transcription by RNA polymerase II"/>
    <property type="evidence" value="ECO:0007669"/>
    <property type="project" value="TreeGrafter"/>
</dbReference>
<dbReference type="Gene3D" id="1.10.565.10">
    <property type="entry name" value="Retinoid X Receptor"/>
    <property type="match status" value="1"/>
</dbReference>
<keyword evidence="10 16" id="KW-0675">Receptor</keyword>
<evidence type="ECO:0000256" key="11">
    <source>
        <dbReference type="ARBA" id="ARBA00023242"/>
    </source>
</evidence>
<feature type="compositionally biased region" description="Polar residues" evidence="17">
    <location>
        <begin position="206"/>
        <end position="216"/>
    </location>
</feature>
<dbReference type="InterPro" id="IPR001628">
    <property type="entry name" value="Znf_hrmn_rcpt"/>
</dbReference>
<dbReference type="EMBL" id="JAVRJZ010000017">
    <property type="protein sequence ID" value="KAK2710301.1"/>
    <property type="molecule type" value="Genomic_DNA"/>
</dbReference>
<dbReference type="Pfam" id="PF00104">
    <property type="entry name" value="Hormone_recep"/>
    <property type="match status" value="1"/>
</dbReference>
<keyword evidence="5 16" id="KW-0863">Zinc-finger</keyword>
<evidence type="ECO:0000256" key="4">
    <source>
        <dbReference type="ARBA" id="ARBA00022723"/>
    </source>
</evidence>
<keyword evidence="21" id="KW-1185">Reference proteome</keyword>
<dbReference type="PRINTS" id="PR01283">
    <property type="entry name" value="ECDYSTEROIDR"/>
</dbReference>
<dbReference type="CDD" id="cd06938">
    <property type="entry name" value="NR_LBD_EcR"/>
    <property type="match status" value="1"/>
</dbReference>
<dbReference type="SMART" id="SM00399">
    <property type="entry name" value="ZnF_C4"/>
    <property type="match status" value="1"/>
</dbReference>
<dbReference type="PANTHER" id="PTHR24082">
    <property type="entry name" value="NUCLEAR HORMONE RECEPTOR"/>
    <property type="match status" value="1"/>
</dbReference>
<dbReference type="InterPro" id="IPR050234">
    <property type="entry name" value="Nuclear_hormone_rcpt_NR1"/>
</dbReference>
<evidence type="ECO:0000256" key="9">
    <source>
        <dbReference type="ARBA" id="ARBA00023163"/>
    </source>
</evidence>
<dbReference type="SUPFAM" id="SSF57716">
    <property type="entry name" value="Glucocorticoid receptor-like (DNA-binding domain)"/>
    <property type="match status" value="1"/>
</dbReference>
<dbReference type="InterPro" id="IPR035500">
    <property type="entry name" value="NHR-like_dom_sf"/>
</dbReference>
<keyword evidence="6 16" id="KW-0862">Zinc</keyword>
<dbReference type="InterPro" id="IPR003069">
    <property type="entry name" value="Ecdystd_rcpt"/>
</dbReference>
<sequence>MTMDLKQPATLHPQSHFFTERVERGPVITVHKTDDGRNMDTSLSALTRVLPQQHSSSPTSVVVSTVIKSERRNDLSPLSSQMNTHSNLQYLTPVDNSGYSYGMTQTISGSQLSSLGLNQNIASPVFTGTAGRGSVLSSSTPSPLKPKSLDDWLPSPAPISMDSPPPSNYPPSTTNLSSSNGACSPAGSYEPYSPGNQNGREDLSPGSVNGYSTQLDNFDKKKKGPQARQQDELCLVCGDRASGYHYNALTCEGCKGFFRRSITKNAVYQCKYGASCEIDMYMRRKCQECRLKKCLSVGMRPECVVPEQQCAVKREAKKQLKEKDKPNSTTSAAIDIRDADSIKEEISYTLAALRKRLTAEQEELIHRLVFFQDEFENPSEEDVRRVTQLSLEADDSERGFRTITEMTILTVQLTVEFSKRLPGFDTLLREDQITLLKACSSEVMMLRGARKYDAETDSIVFANNLPYTKDRYAMTGVEYTADELYGFARKMYCLKTDNAEYALITAIVIFSERTGLLEPKKVEKIQEIYMDTLYAYVFTHRSNPTVDFAKLISIPTTLRTLGTMNADLCMALKLKNKRLPQFLREIWDI</sequence>
<comment type="subcellular location">
    <subcellularLocation>
        <location evidence="1 16">Nucleus</location>
    </subcellularLocation>
</comment>
<evidence type="ECO:0000256" key="13">
    <source>
        <dbReference type="ARBA" id="ARBA00030794"/>
    </source>
</evidence>
<dbReference type="InterPro" id="IPR041889">
    <property type="entry name" value="NR_LBD_EcR"/>
</dbReference>
<evidence type="ECO:0000256" key="1">
    <source>
        <dbReference type="ARBA" id="ARBA00004123"/>
    </source>
</evidence>
<dbReference type="PROSITE" id="PS51030">
    <property type="entry name" value="NUCLEAR_REC_DBD_2"/>
    <property type="match status" value="1"/>
</dbReference>
<dbReference type="PROSITE" id="PS00031">
    <property type="entry name" value="NUCLEAR_REC_DBD_1"/>
    <property type="match status" value="1"/>
</dbReference>
<accession>A0AA88HMC2</accession>
<evidence type="ECO:0000256" key="12">
    <source>
        <dbReference type="ARBA" id="ARBA00029963"/>
    </source>
</evidence>
<keyword evidence="8 16" id="KW-0238">DNA-binding</keyword>
<dbReference type="GO" id="GO:0004879">
    <property type="term" value="F:nuclear receptor activity"/>
    <property type="evidence" value="ECO:0007669"/>
    <property type="project" value="InterPro"/>
</dbReference>
<evidence type="ECO:0000256" key="6">
    <source>
        <dbReference type="ARBA" id="ARBA00022833"/>
    </source>
</evidence>
<protein>
    <recommendedName>
        <fullName evidence="3">Ecdysone receptor</fullName>
    </recommendedName>
    <alternativeName>
        <fullName evidence="12">20-hydroxy-ecdysone receptor</fullName>
    </alternativeName>
    <alternativeName>
        <fullName evidence="13">EcRH</fullName>
    </alternativeName>
    <alternativeName>
        <fullName evidence="14">Ecdysteroid receptor</fullName>
    </alternativeName>
    <alternativeName>
        <fullName evidence="15">Nuclear receptor subfamily 1 group H member 1</fullName>
    </alternativeName>
</protein>
<gene>
    <name evidence="20" type="ORF">QYM36_013823</name>
</gene>
<dbReference type="Proteomes" id="UP001187531">
    <property type="component" value="Unassembled WGS sequence"/>
</dbReference>
<dbReference type="Gene3D" id="3.30.50.10">
    <property type="entry name" value="Erythroid Transcription Factor GATA-1, subunit A"/>
    <property type="match status" value="1"/>
</dbReference>
<evidence type="ECO:0000256" key="8">
    <source>
        <dbReference type="ARBA" id="ARBA00023125"/>
    </source>
</evidence>
<evidence type="ECO:0000256" key="17">
    <source>
        <dbReference type="SAM" id="MobiDB-lite"/>
    </source>
</evidence>
<dbReference type="InterPro" id="IPR001723">
    <property type="entry name" value="Nuclear_hrmn_rcpt"/>
</dbReference>
<evidence type="ECO:0000256" key="10">
    <source>
        <dbReference type="ARBA" id="ARBA00023170"/>
    </source>
</evidence>
<dbReference type="SUPFAM" id="SSF48508">
    <property type="entry name" value="Nuclear receptor ligand-binding domain"/>
    <property type="match status" value="1"/>
</dbReference>
<evidence type="ECO:0000256" key="3">
    <source>
        <dbReference type="ARBA" id="ARBA00022052"/>
    </source>
</evidence>
<dbReference type="GO" id="GO:0035076">
    <property type="term" value="P:ecdysone receptor signaling pathway"/>
    <property type="evidence" value="ECO:0007669"/>
    <property type="project" value="InterPro"/>
</dbReference>
<dbReference type="InterPro" id="IPR013088">
    <property type="entry name" value="Znf_NHR/GATA"/>
</dbReference>